<keyword evidence="11" id="KW-0325">Glycoprotein</keyword>
<evidence type="ECO:0000256" key="14">
    <source>
        <dbReference type="RuleBase" id="RU363047"/>
    </source>
</evidence>
<keyword evidence="4 13" id="KW-0812">Transmembrane</keyword>
<comment type="similarity">
    <text evidence="13">Belongs to the G-protein coupled receptor 1 family.</text>
</comment>
<evidence type="ECO:0000256" key="9">
    <source>
        <dbReference type="ARBA" id="ARBA00023157"/>
    </source>
</evidence>
<dbReference type="PRINTS" id="PR00245">
    <property type="entry name" value="OLFACTORYR"/>
</dbReference>
<feature type="transmembrane region" description="Helical" evidence="14">
    <location>
        <begin position="137"/>
        <end position="158"/>
    </location>
</feature>
<keyword evidence="8 14" id="KW-0472">Membrane</keyword>
<dbReference type="Gene3D" id="1.20.1070.10">
    <property type="entry name" value="Rhodopsin 7-helix transmembrane proteins"/>
    <property type="match status" value="1"/>
</dbReference>
<evidence type="ECO:0000256" key="4">
    <source>
        <dbReference type="ARBA" id="ARBA00022692"/>
    </source>
</evidence>
<keyword evidence="9" id="KW-1015">Disulfide bond</keyword>
<keyword evidence="2 14" id="KW-1003">Cell membrane</keyword>
<accession>A0AA88S9G4</accession>
<proteinExistence type="inferred from homology"/>
<evidence type="ECO:0000313" key="16">
    <source>
        <dbReference type="EMBL" id="KAK2831460.1"/>
    </source>
</evidence>
<keyword evidence="7 13" id="KW-0297">G-protein coupled receptor</keyword>
<dbReference type="PANTHER" id="PTHR26451:SF345">
    <property type="entry name" value="OLFACTORY RECEPTOR"/>
    <property type="match status" value="1"/>
</dbReference>
<evidence type="ECO:0000256" key="10">
    <source>
        <dbReference type="ARBA" id="ARBA00023170"/>
    </source>
</evidence>
<dbReference type="Proteomes" id="UP001187315">
    <property type="component" value="Unassembled WGS sequence"/>
</dbReference>
<feature type="transmembrane region" description="Helical" evidence="14">
    <location>
        <begin position="268"/>
        <end position="288"/>
    </location>
</feature>
<dbReference type="PROSITE" id="PS50262">
    <property type="entry name" value="G_PROTEIN_RECEP_F1_2"/>
    <property type="match status" value="1"/>
</dbReference>
<dbReference type="GO" id="GO:0004930">
    <property type="term" value="F:G protein-coupled receptor activity"/>
    <property type="evidence" value="ECO:0007669"/>
    <property type="project" value="UniProtKB-KW"/>
</dbReference>
<evidence type="ECO:0000256" key="8">
    <source>
        <dbReference type="ARBA" id="ARBA00023136"/>
    </source>
</evidence>
<dbReference type="GO" id="GO:0004984">
    <property type="term" value="F:olfactory receptor activity"/>
    <property type="evidence" value="ECO:0007669"/>
    <property type="project" value="InterPro"/>
</dbReference>
<dbReference type="PANTHER" id="PTHR26451">
    <property type="entry name" value="G_PROTEIN_RECEP_F1_2 DOMAIN-CONTAINING PROTEIN"/>
    <property type="match status" value="1"/>
</dbReference>
<dbReference type="Pfam" id="PF13853">
    <property type="entry name" value="7tm_4"/>
    <property type="match status" value="1"/>
</dbReference>
<dbReference type="FunFam" id="1.20.1070.10:FF:000024">
    <property type="entry name" value="Olfactory receptor"/>
    <property type="match status" value="1"/>
</dbReference>
<dbReference type="GO" id="GO:0005886">
    <property type="term" value="C:plasma membrane"/>
    <property type="evidence" value="ECO:0007669"/>
    <property type="project" value="UniProtKB-SubCell"/>
</dbReference>
<name>A0AA88S9G4_TACVA</name>
<dbReference type="SUPFAM" id="SSF81321">
    <property type="entry name" value="Family A G protein-coupled receptor-like"/>
    <property type="match status" value="1"/>
</dbReference>
<keyword evidence="17" id="KW-1185">Reference proteome</keyword>
<dbReference type="EMBL" id="JAVHJS010000017">
    <property type="protein sequence ID" value="KAK2831460.1"/>
    <property type="molecule type" value="Genomic_DNA"/>
</dbReference>
<organism evidence="16 17">
    <name type="scientific">Tachysurus vachellii</name>
    <name type="common">Darkbarbel catfish</name>
    <name type="synonym">Pelteobagrus vachellii</name>
    <dbReference type="NCBI Taxonomy" id="175792"/>
    <lineage>
        <taxon>Eukaryota</taxon>
        <taxon>Metazoa</taxon>
        <taxon>Chordata</taxon>
        <taxon>Craniata</taxon>
        <taxon>Vertebrata</taxon>
        <taxon>Euteleostomi</taxon>
        <taxon>Actinopterygii</taxon>
        <taxon>Neopterygii</taxon>
        <taxon>Teleostei</taxon>
        <taxon>Ostariophysi</taxon>
        <taxon>Siluriformes</taxon>
        <taxon>Bagridae</taxon>
        <taxon>Tachysurus</taxon>
    </lineage>
</organism>
<evidence type="ECO:0000256" key="12">
    <source>
        <dbReference type="ARBA" id="ARBA00023224"/>
    </source>
</evidence>
<feature type="transmembrane region" description="Helical" evidence="14">
    <location>
        <begin position="20"/>
        <end position="47"/>
    </location>
</feature>
<dbReference type="InterPro" id="IPR000725">
    <property type="entry name" value="Olfact_rcpt"/>
</dbReference>
<evidence type="ECO:0000256" key="6">
    <source>
        <dbReference type="ARBA" id="ARBA00022989"/>
    </source>
</evidence>
<evidence type="ECO:0000256" key="3">
    <source>
        <dbReference type="ARBA" id="ARBA00022606"/>
    </source>
</evidence>
<evidence type="ECO:0000256" key="5">
    <source>
        <dbReference type="ARBA" id="ARBA00022725"/>
    </source>
</evidence>
<evidence type="ECO:0000256" key="11">
    <source>
        <dbReference type="ARBA" id="ARBA00023180"/>
    </source>
</evidence>
<protein>
    <recommendedName>
        <fullName evidence="14">Olfactory receptor</fullName>
    </recommendedName>
</protein>
<comment type="subcellular location">
    <subcellularLocation>
        <location evidence="1 14">Cell membrane</location>
        <topology evidence="1 14">Multi-pass membrane protein</topology>
    </subcellularLocation>
</comment>
<feature type="transmembrane region" description="Helical" evidence="14">
    <location>
        <begin position="54"/>
        <end position="74"/>
    </location>
</feature>
<reference evidence="16" key="1">
    <citation type="submission" date="2023-08" db="EMBL/GenBank/DDBJ databases">
        <title>Pelteobagrus vachellii genome.</title>
        <authorList>
            <person name="Liu H."/>
        </authorList>
    </citation>
    <scope>NUCLEOTIDE SEQUENCE</scope>
    <source>
        <strain evidence="16">PRFRI_2022a</strain>
        <tissue evidence="16">Muscle</tissue>
    </source>
</reference>
<evidence type="ECO:0000259" key="15">
    <source>
        <dbReference type="PROSITE" id="PS50262"/>
    </source>
</evidence>
<comment type="caution">
    <text evidence="16">The sequence shown here is derived from an EMBL/GenBank/DDBJ whole genome shotgun (WGS) entry which is preliminary data.</text>
</comment>
<evidence type="ECO:0000256" key="1">
    <source>
        <dbReference type="ARBA" id="ARBA00004651"/>
    </source>
</evidence>
<evidence type="ECO:0000256" key="2">
    <source>
        <dbReference type="ARBA" id="ARBA00022475"/>
    </source>
</evidence>
<feature type="transmembrane region" description="Helical" evidence="14">
    <location>
        <begin position="235"/>
        <end position="256"/>
    </location>
</feature>
<dbReference type="InterPro" id="IPR000276">
    <property type="entry name" value="GPCR_Rhodpsn"/>
</dbReference>
<feature type="domain" description="G-protein coupled receptors family 1 profile" evidence="15">
    <location>
        <begin position="37"/>
        <end position="286"/>
    </location>
</feature>
<evidence type="ECO:0000256" key="7">
    <source>
        <dbReference type="ARBA" id="ARBA00023040"/>
    </source>
</evidence>
<feature type="transmembrane region" description="Helical" evidence="14">
    <location>
        <begin position="192"/>
        <end position="214"/>
    </location>
</feature>
<dbReference type="InterPro" id="IPR017452">
    <property type="entry name" value="GPCR_Rhodpsn_7TM"/>
</dbReference>
<dbReference type="GO" id="GO:0005549">
    <property type="term" value="F:odorant binding"/>
    <property type="evidence" value="ECO:0007669"/>
    <property type="project" value="TreeGrafter"/>
</dbReference>
<dbReference type="PRINTS" id="PR00237">
    <property type="entry name" value="GPCRRHODOPSN"/>
</dbReference>
<feature type="transmembrane region" description="Helical" evidence="14">
    <location>
        <begin position="94"/>
        <end position="116"/>
    </location>
</feature>
<evidence type="ECO:0000256" key="13">
    <source>
        <dbReference type="RuleBase" id="RU000688"/>
    </source>
</evidence>
<gene>
    <name evidence="16" type="ORF">Q7C36_016546</name>
</gene>
<keyword evidence="10 13" id="KW-0675">Receptor</keyword>
<keyword evidence="3 14" id="KW-0716">Sensory transduction</keyword>
<keyword evidence="5 14" id="KW-0552">Olfaction</keyword>
<dbReference type="InterPro" id="IPR052921">
    <property type="entry name" value="GPCR1_Superfamily_Member"/>
</dbReference>
<keyword evidence="12 13" id="KW-0807">Transducer</keyword>
<dbReference type="AlphaFoldDB" id="A0AA88S9G4"/>
<sequence>MLNFNITLFFLAYGPSGPLTYAVFFVSLLTYLTTLFANLLLMLVIYLDTSLHKPMYIFLFNLALNGLIGSSAVLPTIMNNLLDNMKVIFFNSCLFQVFCVNIYGSCAYLILMVMAYDRYVAICKPLQYHTIMTATKVRLLLGLVYIFPICFLGTQVHLTSKMPLCRYTISKLFCDNLAVVSLSCVKSVFGDLFGLALVVMFVVFPLIFVIISYVKILLVSMKASANAKKKALKTCLPHLITFINFSSATLFSVIYNRLNDYLQKELNVFISVHFILIPPLLHPIIYGIKTEKISQSFRKLMHKRVFALDIHFQSVKTI</sequence>
<dbReference type="PROSITE" id="PS00237">
    <property type="entry name" value="G_PROTEIN_RECEP_F1_1"/>
    <property type="match status" value="1"/>
</dbReference>
<evidence type="ECO:0000313" key="17">
    <source>
        <dbReference type="Proteomes" id="UP001187315"/>
    </source>
</evidence>
<keyword evidence="6 14" id="KW-1133">Transmembrane helix</keyword>